<organism evidence="1 3">
    <name type="scientific">Trichonephila inaurata madagascariensis</name>
    <dbReference type="NCBI Taxonomy" id="2747483"/>
    <lineage>
        <taxon>Eukaryota</taxon>
        <taxon>Metazoa</taxon>
        <taxon>Ecdysozoa</taxon>
        <taxon>Arthropoda</taxon>
        <taxon>Chelicerata</taxon>
        <taxon>Arachnida</taxon>
        <taxon>Araneae</taxon>
        <taxon>Araneomorphae</taxon>
        <taxon>Entelegynae</taxon>
        <taxon>Araneoidea</taxon>
        <taxon>Nephilidae</taxon>
        <taxon>Trichonephila</taxon>
        <taxon>Trichonephila inaurata</taxon>
    </lineage>
</organism>
<name>A0A8X6XC82_9ARAC</name>
<dbReference type="OrthoDB" id="6472318at2759"/>
<dbReference type="EMBL" id="BMAV01007653">
    <property type="protein sequence ID" value="GFY50713.1"/>
    <property type="molecule type" value="Genomic_DNA"/>
</dbReference>
<proteinExistence type="predicted"/>
<evidence type="ECO:0000313" key="3">
    <source>
        <dbReference type="Proteomes" id="UP000886998"/>
    </source>
</evidence>
<accession>A0A8X6XC82</accession>
<sequence>MISVIIIVGSKAPRGLWPSPEHFLEQFFLSSQFHTLMASKLVLTESNHRSLGRPLVLLPIGLYLKILYFGKGDLPLQATDRLTVKELMVEEIIT</sequence>
<dbReference type="EMBL" id="BMAV01013157">
    <property type="protein sequence ID" value="GFY60450.1"/>
    <property type="molecule type" value="Genomic_DNA"/>
</dbReference>
<dbReference type="Proteomes" id="UP000886998">
    <property type="component" value="Unassembled WGS sequence"/>
</dbReference>
<reference evidence="1" key="1">
    <citation type="submission" date="2020-08" db="EMBL/GenBank/DDBJ databases">
        <title>Multicomponent nature underlies the extraordinary mechanical properties of spider dragline silk.</title>
        <authorList>
            <person name="Kono N."/>
            <person name="Nakamura H."/>
            <person name="Mori M."/>
            <person name="Yoshida Y."/>
            <person name="Ohtoshi R."/>
            <person name="Malay A.D."/>
            <person name="Moran D.A.P."/>
            <person name="Tomita M."/>
            <person name="Numata K."/>
            <person name="Arakawa K."/>
        </authorList>
    </citation>
    <scope>NUCLEOTIDE SEQUENCE</scope>
</reference>
<comment type="caution">
    <text evidence="1">The sequence shown here is derived from an EMBL/GenBank/DDBJ whole genome shotgun (WGS) entry which is preliminary data.</text>
</comment>
<keyword evidence="3" id="KW-1185">Reference proteome</keyword>
<protein>
    <submittedName>
        <fullName evidence="1">Uncharacterized protein</fullName>
    </submittedName>
</protein>
<gene>
    <name evidence="1" type="ORF">TNIN_262361</name>
    <name evidence="2" type="ORF">TNIN_337361</name>
</gene>
<evidence type="ECO:0000313" key="1">
    <source>
        <dbReference type="EMBL" id="GFY50713.1"/>
    </source>
</evidence>
<evidence type="ECO:0000313" key="2">
    <source>
        <dbReference type="EMBL" id="GFY60450.1"/>
    </source>
</evidence>
<dbReference type="AlphaFoldDB" id="A0A8X6XC82"/>